<keyword evidence="2" id="KW-1185">Reference proteome</keyword>
<evidence type="ECO:0000313" key="2">
    <source>
        <dbReference type="Proteomes" id="UP001631969"/>
    </source>
</evidence>
<evidence type="ECO:0000313" key="1">
    <source>
        <dbReference type="EMBL" id="MFM9332212.1"/>
    </source>
</evidence>
<reference evidence="1" key="1">
    <citation type="submission" date="2024-12" db="EMBL/GenBank/DDBJ databases">
        <authorList>
            <person name="Wu N."/>
        </authorList>
    </citation>
    <scope>NUCLEOTIDE SEQUENCE</scope>
    <source>
        <strain evidence="1">P15</strain>
    </source>
</reference>
<protein>
    <submittedName>
        <fullName evidence="1">LytR/AlgR family response regulator transcription factor</fullName>
    </submittedName>
</protein>
<dbReference type="EMBL" id="JBJURJ010000027">
    <property type="protein sequence ID" value="MFM9332212.1"/>
    <property type="molecule type" value="Genomic_DNA"/>
</dbReference>
<organism evidence="1 2">
    <name type="scientific">Paenibacillus mesotrionivorans</name>
    <dbReference type="NCBI Taxonomy" id="3160968"/>
    <lineage>
        <taxon>Bacteria</taxon>
        <taxon>Bacillati</taxon>
        <taxon>Bacillota</taxon>
        <taxon>Bacilli</taxon>
        <taxon>Bacillales</taxon>
        <taxon>Paenibacillaceae</taxon>
        <taxon>Paenibacillus</taxon>
    </lineage>
</organism>
<gene>
    <name evidence="1" type="ORF">ACI1P1_28345</name>
</gene>
<accession>A0ACC7P6B2</accession>
<dbReference type="Proteomes" id="UP001631969">
    <property type="component" value="Unassembled WGS sequence"/>
</dbReference>
<proteinExistence type="predicted"/>
<name>A0ACC7P6B2_9BACL</name>
<comment type="caution">
    <text evidence="1">The sequence shown here is derived from an EMBL/GenBank/DDBJ whole genome shotgun (WGS) entry which is preliminary data.</text>
</comment>
<sequence>MIHIYLCDDSQSSLNTYAGLISDLAAKHHIEISLHSFSSGEALLFHLSECTYKADIIYLDILMEATNGIETARKLRKLGCHAEIIFLTTSEDFVFEAFDIAPVHYLRKESTPRDKFEQVFLRALSLAEKKEAEMFFFESFGVKKGVLIKSISYFEVLKRVLTVHSANGETMQFYGKMEQVEKQLADRNFLRIHRSFLVNIAYIASFMSQNVELKTGETLPIGVTYTQSSKKAFSDYLASSHLYML</sequence>